<accession>A0A182W7P9</accession>
<evidence type="ECO:0000313" key="3">
    <source>
        <dbReference type="Proteomes" id="UP000075920"/>
    </source>
</evidence>
<dbReference type="VEuPathDB" id="VectorBase:AMIN006372"/>
<proteinExistence type="predicted"/>
<organism evidence="2 3">
    <name type="scientific">Anopheles minimus</name>
    <dbReference type="NCBI Taxonomy" id="112268"/>
    <lineage>
        <taxon>Eukaryota</taxon>
        <taxon>Metazoa</taxon>
        <taxon>Ecdysozoa</taxon>
        <taxon>Arthropoda</taxon>
        <taxon>Hexapoda</taxon>
        <taxon>Insecta</taxon>
        <taxon>Pterygota</taxon>
        <taxon>Neoptera</taxon>
        <taxon>Endopterygota</taxon>
        <taxon>Diptera</taxon>
        <taxon>Nematocera</taxon>
        <taxon>Culicoidea</taxon>
        <taxon>Culicidae</taxon>
        <taxon>Anophelinae</taxon>
        <taxon>Anopheles</taxon>
    </lineage>
</organism>
<dbReference type="AlphaFoldDB" id="A0A182W7P9"/>
<evidence type="ECO:0000313" key="2">
    <source>
        <dbReference type="EnsemblMetazoa" id="AMIN006372-PA"/>
    </source>
</evidence>
<feature type="compositionally biased region" description="Polar residues" evidence="1">
    <location>
        <begin position="238"/>
        <end position="253"/>
    </location>
</feature>
<sequence length="266" mass="30817">RVFRRLSCQQGFGELRSTNCSYLFFFLCLSNMNERLWEFGQQLPVDNKFQAVLKLALLRKSLDHEAIDAREHYKMCRKCYIPWTAGYFTVEVIPKCKRSRKQVEQLQSRNNLTKQQQSLVKHLETRAGRVAKYTCQICSYKTRIPLDARVKLPERRTVPAQVSKAEELKASYDKWCQETQRKRKHHGKSNAGLKIPVKPFNNTYNAARAQDNTPPGQTNRSKDFKVKDFKLIQQLLASSVSPNADTNANQKPKGNQPVGRLRLSRN</sequence>
<evidence type="ECO:0000256" key="1">
    <source>
        <dbReference type="SAM" id="MobiDB-lite"/>
    </source>
</evidence>
<dbReference type="EnsemblMetazoa" id="AMIN006372-RA">
    <property type="protein sequence ID" value="AMIN006372-PA"/>
    <property type="gene ID" value="AMIN006372"/>
</dbReference>
<reference evidence="2" key="2">
    <citation type="submission" date="2020-05" db="UniProtKB">
        <authorList>
            <consortium name="EnsemblMetazoa"/>
        </authorList>
    </citation>
    <scope>IDENTIFICATION</scope>
    <source>
        <strain evidence="2">MINIMUS1</strain>
    </source>
</reference>
<name>A0A182W7P9_9DIPT</name>
<feature type="region of interest" description="Disordered" evidence="1">
    <location>
        <begin position="180"/>
        <end position="199"/>
    </location>
</feature>
<feature type="region of interest" description="Disordered" evidence="1">
    <location>
        <begin position="238"/>
        <end position="266"/>
    </location>
</feature>
<dbReference type="Proteomes" id="UP000075920">
    <property type="component" value="Unassembled WGS sequence"/>
</dbReference>
<reference evidence="3" key="1">
    <citation type="submission" date="2013-03" db="EMBL/GenBank/DDBJ databases">
        <title>The Genome Sequence of Anopheles minimus MINIMUS1.</title>
        <authorList>
            <consortium name="The Broad Institute Genomics Platform"/>
            <person name="Neafsey D.E."/>
            <person name="Walton C."/>
            <person name="Walker B."/>
            <person name="Young S.K."/>
            <person name="Zeng Q."/>
            <person name="Gargeya S."/>
            <person name="Fitzgerald M."/>
            <person name="Haas B."/>
            <person name="Abouelleil A."/>
            <person name="Allen A.W."/>
            <person name="Alvarado L."/>
            <person name="Arachchi H.M."/>
            <person name="Berlin A.M."/>
            <person name="Chapman S.B."/>
            <person name="Gainer-Dewar J."/>
            <person name="Goldberg J."/>
            <person name="Griggs A."/>
            <person name="Gujja S."/>
            <person name="Hansen M."/>
            <person name="Howarth C."/>
            <person name="Imamovic A."/>
            <person name="Ireland A."/>
            <person name="Larimer J."/>
            <person name="McCowan C."/>
            <person name="Murphy C."/>
            <person name="Pearson M."/>
            <person name="Poon T.W."/>
            <person name="Priest M."/>
            <person name="Roberts A."/>
            <person name="Saif S."/>
            <person name="Shea T."/>
            <person name="Sisk P."/>
            <person name="Sykes S."/>
            <person name="Wortman J."/>
            <person name="Nusbaum C."/>
            <person name="Birren B."/>
        </authorList>
    </citation>
    <scope>NUCLEOTIDE SEQUENCE [LARGE SCALE GENOMIC DNA]</scope>
    <source>
        <strain evidence="3">MINIMUS1</strain>
    </source>
</reference>
<keyword evidence="3" id="KW-1185">Reference proteome</keyword>
<protein>
    <submittedName>
        <fullName evidence="2">Uncharacterized protein</fullName>
    </submittedName>
</protein>